<dbReference type="Proteomes" id="UP001216253">
    <property type="component" value="Unassembled WGS sequence"/>
</dbReference>
<evidence type="ECO:0000313" key="3">
    <source>
        <dbReference type="Proteomes" id="UP001216253"/>
    </source>
</evidence>
<accession>A0ABT5WXZ1</accession>
<gene>
    <name evidence="2" type="ORF">PYV00_24055</name>
</gene>
<comment type="caution">
    <text evidence="2">The sequence shown here is derived from an EMBL/GenBank/DDBJ whole genome shotgun (WGS) entry which is preliminary data.</text>
</comment>
<sequence length="1168" mass="123600">MSKTLRTIGMIVGAVALVATGVGAVAGGTIIGATVGAAGSVAVTLGSVTSTIATIAGIAAGAAQIGAQLLYKPPPARGGVTQILIAPDAPQPYVMGEGYFAGVLRHDCGYGADLKKVPNPYRFLPCVYSGGGPIESITPWVDQGPVSSWYSGFLYTDTQLGATPEANALAPQFAGAPGWTSASKLSGQAAIGWSLKFDKDGKRFASGLPQFGAHGKWVKVYDPRKDSTYPGGSGSHRLGDESTYEWSENPALHSGTYAYGRFQNGKRVLGMGLPATAIDWPSVVAWANVCDANGWTIFGVVFEPMPDTRWPNLKDIAAAGGGLPIIANGLLSFKYSAPRVVLDTFTEADLASSDANVTAMTSRRQRINTIVPKYRSAEHNWELIGAIDPVSAEIYVTEDGEERKAEWPFNLVKDKDQAAQLAAYVIADAREMQPITATFGVRVRHYRPGDCVHLTIPSLALDHDVVILTREFDAAQLTTTFTFMSETAAKHDWALGRTTIAPPTPGLKQTGQERDEQAAAAAKPYGWQLAIIRTASINNPRDASDVSSYLLTATTTDPGGVSTIVVARHDWDYPDGTEDVTRETGTITGLAPATLYHVYFDDPDLTDTAPTYHATTDPAEGLNSSDYPDRHPLGRITTPAIGAGPTHGGVPPGYGYGPLTELPSDFNSFNNRNGAAIPTPSTPTDGTCVDHSLNDNGSADISFEWIWGGSEASIDGFEVLLFSGDTNVAHNPGTLPGLETVYIVPANKRAWIIQGVQPTNYYTFAVRAYRDVDPDIDASGKIYSSWKKSTVAGENPYRPSANTAVAAAVLINGTSAANVASAVGNFNNRNDRLATTPPTCTFAADGTCIDHTINGNGTADISFEWIWSGTEADIDYFEVMIYPSASSGAYTPGATPALEQRSTHLPGTRALIVQGVSPTRYYTFAVRAVRVVDRDVAAAGMIAGAWAKSTVAGENPYRPSSSIAFTGDITGTINGTTAANVATWSGYAQLAINSDGTIKDGLVGEGAIIPGAINLAGYAMEGTTHELTSDGETTASSAFAAGAIAVPAAGVITLNVSAVIPYEIIVEDPVQDGEYSLTLTMVLYRNTGSGWGSGLYETAPIIVSDVWQAADAAGFKSLGRKTHKIEFQFSIYSLPAQWALGWRVTAGPNNRGNLYQRWFKIDNPRALQ</sequence>
<organism evidence="2 3">
    <name type="scientific">Novosphingobium album</name>
    <name type="common">ex Liu et al. 2023</name>
    <dbReference type="NCBI Taxonomy" id="3031130"/>
    <lineage>
        <taxon>Bacteria</taxon>
        <taxon>Pseudomonadati</taxon>
        <taxon>Pseudomonadota</taxon>
        <taxon>Alphaproteobacteria</taxon>
        <taxon>Sphingomonadales</taxon>
        <taxon>Sphingomonadaceae</taxon>
        <taxon>Novosphingobium</taxon>
    </lineage>
</organism>
<proteinExistence type="predicted"/>
<keyword evidence="3" id="KW-1185">Reference proteome</keyword>
<name>A0ABT5WXZ1_9SPHN</name>
<dbReference type="EMBL" id="JARESE010000118">
    <property type="protein sequence ID" value="MDE8654772.1"/>
    <property type="molecule type" value="Genomic_DNA"/>
</dbReference>
<evidence type="ECO:0000259" key="1">
    <source>
        <dbReference type="Pfam" id="PF24058"/>
    </source>
</evidence>
<dbReference type="RefSeq" id="WP_275230889.1">
    <property type="nucleotide sequence ID" value="NZ_JARESE010000118.1"/>
</dbReference>
<feature type="domain" description="DUF7359" evidence="1">
    <location>
        <begin position="666"/>
        <end position="784"/>
    </location>
</feature>
<dbReference type="InterPro" id="IPR055783">
    <property type="entry name" value="DUF7359"/>
</dbReference>
<reference evidence="2 3" key="1">
    <citation type="submission" date="2023-03" db="EMBL/GenBank/DDBJ databases">
        <title>NovoSphingobium album sp. nov. isolated from polycyclic aromatic hydrocarbons- and heavy-metal polluted soil.</title>
        <authorList>
            <person name="Liu Z."/>
            <person name="Wang K."/>
        </authorList>
    </citation>
    <scope>NUCLEOTIDE SEQUENCE [LARGE SCALE GENOMIC DNA]</scope>
    <source>
        <strain evidence="2 3">H3SJ31-1</strain>
    </source>
</reference>
<feature type="domain" description="DUF7359" evidence="1">
    <location>
        <begin position="825"/>
        <end position="943"/>
    </location>
</feature>
<dbReference type="Pfam" id="PF24058">
    <property type="entry name" value="DUF7359"/>
    <property type="match status" value="2"/>
</dbReference>
<evidence type="ECO:0000313" key="2">
    <source>
        <dbReference type="EMBL" id="MDE8654772.1"/>
    </source>
</evidence>
<protein>
    <recommendedName>
        <fullName evidence="1">DUF7359 domain-containing protein</fullName>
    </recommendedName>
</protein>